<feature type="binding site" evidence="7">
    <location>
        <position position="133"/>
    </location>
    <ligand>
        <name>Zn(2+)</name>
        <dbReference type="ChEBI" id="CHEBI:29105"/>
    </ligand>
</feature>
<comment type="cofactor">
    <cofactor evidence="7">
        <name>Zn(2+)</name>
        <dbReference type="ChEBI" id="CHEBI:29105"/>
    </cofactor>
    <text evidence="7">Binds 1 zinc ion per subunit.</text>
</comment>
<comment type="subunit">
    <text evidence="7">Monomer.</text>
</comment>
<evidence type="ECO:0000259" key="9">
    <source>
        <dbReference type="Pfam" id="PF19269"/>
    </source>
</evidence>
<dbReference type="GO" id="GO:0000049">
    <property type="term" value="F:tRNA binding"/>
    <property type="evidence" value="ECO:0007669"/>
    <property type="project" value="InterPro"/>
</dbReference>
<dbReference type="Gene3D" id="1.10.10.350">
    <property type="match status" value="1"/>
</dbReference>
<dbReference type="GO" id="GO:0005829">
    <property type="term" value="C:cytosol"/>
    <property type="evidence" value="ECO:0007669"/>
    <property type="project" value="TreeGrafter"/>
</dbReference>
<evidence type="ECO:0000256" key="5">
    <source>
        <dbReference type="ARBA" id="ARBA00022917"/>
    </source>
</evidence>
<keyword evidence="7" id="KW-0963">Cytoplasm</keyword>
<dbReference type="InterPro" id="IPR020751">
    <property type="entry name" value="aa-tRNA-synth_I_codon-bd_sub2"/>
</dbReference>
<dbReference type="EMBL" id="JALBUF010000006">
    <property type="protein sequence ID" value="MCI0183869.1"/>
    <property type="molecule type" value="Genomic_DNA"/>
</dbReference>
<dbReference type="SUPFAM" id="SSF48163">
    <property type="entry name" value="An anticodon-binding domain of class I aminoacyl-tRNA synthetases"/>
    <property type="match status" value="1"/>
</dbReference>
<feature type="binding site" evidence="7">
    <location>
        <position position="108"/>
    </location>
    <ligand>
        <name>Zn(2+)</name>
        <dbReference type="ChEBI" id="CHEBI:29105"/>
    </ligand>
</feature>
<keyword evidence="7" id="KW-0862">Zinc</keyword>
<dbReference type="GO" id="GO:0006424">
    <property type="term" value="P:glutamyl-tRNA aminoacylation"/>
    <property type="evidence" value="ECO:0007669"/>
    <property type="project" value="UniProtKB-UniRule"/>
</dbReference>
<dbReference type="InterPro" id="IPR004527">
    <property type="entry name" value="Glu-tRNA-ligase_bac/mito"/>
</dbReference>
<evidence type="ECO:0000259" key="8">
    <source>
        <dbReference type="Pfam" id="PF00749"/>
    </source>
</evidence>
<gene>
    <name evidence="7 10" type="primary">gltX</name>
    <name evidence="10" type="ORF">MM817_02160</name>
</gene>
<dbReference type="InterPro" id="IPR000924">
    <property type="entry name" value="Glu/Gln-tRNA-synth"/>
</dbReference>
<dbReference type="CDD" id="cd00808">
    <property type="entry name" value="GluRS_core"/>
    <property type="match status" value="1"/>
</dbReference>
<evidence type="ECO:0000313" key="11">
    <source>
        <dbReference type="Proteomes" id="UP001139263"/>
    </source>
</evidence>
<dbReference type="Pfam" id="PF00749">
    <property type="entry name" value="tRNA-synt_1c"/>
    <property type="match status" value="1"/>
</dbReference>
<accession>A0A9X1V9Q9</accession>
<keyword evidence="4 7" id="KW-0067">ATP-binding</keyword>
<dbReference type="SUPFAM" id="SSF52374">
    <property type="entry name" value="Nucleotidylyl transferase"/>
    <property type="match status" value="1"/>
</dbReference>
<evidence type="ECO:0000256" key="2">
    <source>
        <dbReference type="ARBA" id="ARBA00022598"/>
    </source>
</evidence>
<dbReference type="PANTHER" id="PTHR43311:SF2">
    <property type="entry name" value="GLUTAMATE--TRNA LIGASE, MITOCHONDRIAL-RELATED"/>
    <property type="match status" value="1"/>
</dbReference>
<feature type="domain" description="Glutamyl/glutaminyl-tRNA synthetase class Ib catalytic" evidence="8">
    <location>
        <begin position="3"/>
        <end position="322"/>
    </location>
</feature>
<reference evidence="10" key="1">
    <citation type="submission" date="2022-03" db="EMBL/GenBank/DDBJ databases">
        <title>Draft Genome Sequence of Firmicute Strain S0AB, a Heterotrophic Iron/Sulfur-Oxidizing Extreme Acidophile.</title>
        <authorList>
            <person name="Vergara E."/>
            <person name="Pakostova E."/>
            <person name="Johnson D.B."/>
            <person name="Holmes D.S."/>
        </authorList>
    </citation>
    <scope>NUCLEOTIDE SEQUENCE</scope>
    <source>
        <strain evidence="10">S0AB</strain>
    </source>
</reference>
<keyword evidence="5 7" id="KW-0648">Protein biosynthesis</keyword>
<dbReference type="InterPro" id="IPR001412">
    <property type="entry name" value="aa-tRNA-synth_I_CS"/>
</dbReference>
<dbReference type="AlphaFoldDB" id="A0A9X1V9Q9"/>
<dbReference type="Gene3D" id="3.40.50.620">
    <property type="entry name" value="HUPs"/>
    <property type="match status" value="1"/>
</dbReference>
<dbReference type="NCBIfam" id="TIGR00464">
    <property type="entry name" value="gltX_bact"/>
    <property type="match status" value="1"/>
</dbReference>
<dbReference type="InterPro" id="IPR014729">
    <property type="entry name" value="Rossmann-like_a/b/a_fold"/>
</dbReference>
<organism evidence="10 11">
    <name type="scientific">Sulfoacidibacillus ferrooxidans</name>
    <dbReference type="NCBI Taxonomy" id="2005001"/>
    <lineage>
        <taxon>Bacteria</taxon>
        <taxon>Bacillati</taxon>
        <taxon>Bacillota</taxon>
        <taxon>Bacilli</taxon>
        <taxon>Bacillales</taxon>
        <taxon>Alicyclobacillaceae</taxon>
        <taxon>Sulfoacidibacillus</taxon>
    </lineage>
</organism>
<keyword evidence="11" id="KW-1185">Reference proteome</keyword>
<comment type="catalytic activity">
    <reaction evidence="7">
        <text>tRNA(Glu) + L-glutamate + ATP = L-glutamyl-tRNA(Glu) + AMP + diphosphate</text>
        <dbReference type="Rhea" id="RHEA:23540"/>
        <dbReference type="Rhea" id="RHEA-COMP:9663"/>
        <dbReference type="Rhea" id="RHEA-COMP:9680"/>
        <dbReference type="ChEBI" id="CHEBI:29985"/>
        <dbReference type="ChEBI" id="CHEBI:30616"/>
        <dbReference type="ChEBI" id="CHEBI:33019"/>
        <dbReference type="ChEBI" id="CHEBI:78442"/>
        <dbReference type="ChEBI" id="CHEBI:78520"/>
        <dbReference type="ChEBI" id="CHEBI:456215"/>
        <dbReference type="EC" id="6.1.1.17"/>
    </reaction>
</comment>
<dbReference type="InterPro" id="IPR033910">
    <property type="entry name" value="GluRS_core"/>
</dbReference>
<feature type="binding site" evidence="7">
    <location>
        <position position="254"/>
    </location>
    <ligand>
        <name>ATP</name>
        <dbReference type="ChEBI" id="CHEBI:30616"/>
    </ligand>
</feature>
<evidence type="ECO:0000256" key="4">
    <source>
        <dbReference type="ARBA" id="ARBA00022840"/>
    </source>
</evidence>
<feature type="binding site" evidence="7">
    <location>
        <position position="106"/>
    </location>
    <ligand>
        <name>Zn(2+)</name>
        <dbReference type="ChEBI" id="CHEBI:29105"/>
    </ligand>
</feature>
<dbReference type="PRINTS" id="PR00987">
    <property type="entry name" value="TRNASYNTHGLU"/>
</dbReference>
<dbReference type="InterPro" id="IPR020058">
    <property type="entry name" value="Glu/Gln-tRNA-synth_Ib_cat-dom"/>
</dbReference>
<evidence type="ECO:0000256" key="3">
    <source>
        <dbReference type="ARBA" id="ARBA00022741"/>
    </source>
</evidence>
<feature type="binding site" evidence="7">
    <location>
        <position position="135"/>
    </location>
    <ligand>
        <name>Zn(2+)</name>
        <dbReference type="ChEBI" id="CHEBI:29105"/>
    </ligand>
</feature>
<feature type="short sequence motif" description="'HIGH' region" evidence="7">
    <location>
        <begin position="9"/>
        <end position="19"/>
    </location>
</feature>
<dbReference type="HAMAP" id="MF_00022">
    <property type="entry name" value="Glu_tRNA_synth_type1"/>
    <property type="match status" value="1"/>
</dbReference>
<keyword evidence="6 7" id="KW-0030">Aminoacyl-tRNA synthetase</keyword>
<dbReference type="GO" id="GO:0008270">
    <property type="term" value="F:zinc ion binding"/>
    <property type="evidence" value="ECO:0007669"/>
    <property type="project" value="UniProtKB-UniRule"/>
</dbReference>
<comment type="caution">
    <text evidence="10">The sequence shown here is derived from an EMBL/GenBank/DDBJ whole genome shotgun (WGS) entry which is preliminary data.</text>
</comment>
<keyword evidence="7" id="KW-0479">Metal-binding</keyword>
<dbReference type="InterPro" id="IPR049940">
    <property type="entry name" value="GluQ/Sye"/>
</dbReference>
<keyword evidence="2 7" id="KW-0436">Ligase</keyword>
<comment type="subcellular location">
    <subcellularLocation>
        <location evidence="7">Cytoplasm</location>
    </subcellularLocation>
</comment>
<dbReference type="InterPro" id="IPR008925">
    <property type="entry name" value="aa_tRNA-synth_I_cd-bd_sf"/>
</dbReference>
<dbReference type="RefSeq" id="WP_241714732.1">
    <property type="nucleotide sequence ID" value="NZ_JALBUF010000006.1"/>
</dbReference>
<evidence type="ECO:0000256" key="6">
    <source>
        <dbReference type="ARBA" id="ARBA00023146"/>
    </source>
</evidence>
<dbReference type="InterPro" id="IPR045462">
    <property type="entry name" value="aa-tRNA-synth_I_cd-bd"/>
</dbReference>
<evidence type="ECO:0000256" key="7">
    <source>
        <dbReference type="HAMAP-Rule" id="MF_00022"/>
    </source>
</evidence>
<dbReference type="EC" id="6.1.1.17" evidence="7"/>
<dbReference type="PROSITE" id="PS00178">
    <property type="entry name" value="AA_TRNA_LIGASE_I"/>
    <property type="match status" value="1"/>
</dbReference>
<name>A0A9X1V9Q9_9BACL</name>
<keyword evidence="3 7" id="KW-0547">Nucleotide-binding</keyword>
<dbReference type="Proteomes" id="UP001139263">
    <property type="component" value="Unassembled WGS sequence"/>
</dbReference>
<feature type="short sequence motif" description="'KMSKS' region" evidence="7">
    <location>
        <begin position="251"/>
        <end position="255"/>
    </location>
</feature>
<dbReference type="PANTHER" id="PTHR43311">
    <property type="entry name" value="GLUTAMATE--TRNA LIGASE"/>
    <property type="match status" value="1"/>
</dbReference>
<protein>
    <recommendedName>
        <fullName evidence="7">Glutamate--tRNA ligase</fullName>
        <ecNumber evidence="7">6.1.1.17</ecNumber>
    </recommendedName>
    <alternativeName>
        <fullName evidence="7">Glutamyl-tRNA synthetase</fullName>
        <shortName evidence="7">GluRS</shortName>
    </alternativeName>
</protein>
<sequence length="483" mass="54762">MSVRVRYAPSPTGHLHIGGARTALFNYLFAKNMGGTLILRIEDTDLERNVDRAADGFAQQLRWLGIEWDEGAYVGGEYGPYVCTERLPIYAKHIELLREKGLAYECFCTEDELSLDRERAIANGETPKYVGRCRHLTAEQRQAYLEEGRQPTVRFRVNDEDTIDFIDMIRGNMTFDAGATGGDFVIVKSNGIPTYNFACTVDDYLMKITHVIRGEEHISNTPRQLLLYRAFGWEAPTFAHVSLILGADGKKLSKRDESIVQFIEQYRDLGYLPEAMFNFLALLGWTPQGEQEILTKEDMIESFGFDRVHKSGAFFDAAKLAWMNGHYLRERSEQELLPLVKHTFMKYDKESKERESDSFLLLLTALYKDKINYIGQLPELALPFLEDFPVLDEDARILLSDVSVRMVLEAFADAMASATTWDAEVAKATLKTVQTVTGCKGKDLYMPVRAAVLGQLHGPDLNKSLALLGQERILLRLKHVMSL</sequence>
<dbReference type="Pfam" id="PF19269">
    <property type="entry name" value="Anticodon_2"/>
    <property type="match status" value="1"/>
</dbReference>
<dbReference type="GO" id="GO:0004818">
    <property type="term" value="F:glutamate-tRNA ligase activity"/>
    <property type="evidence" value="ECO:0007669"/>
    <property type="project" value="UniProtKB-UniRule"/>
</dbReference>
<comment type="similarity">
    <text evidence="1 7">Belongs to the class-I aminoacyl-tRNA synthetase family. Glutamate--tRNA ligase type 1 subfamily.</text>
</comment>
<feature type="domain" description="Aminoacyl-tRNA synthetase class I anticodon-binding" evidence="9">
    <location>
        <begin position="344"/>
        <end position="480"/>
    </location>
</feature>
<comment type="function">
    <text evidence="7">Catalyzes the attachment of glutamate to tRNA(Glu) in a two-step reaction: glutamate is first activated by ATP to form Glu-AMP and then transferred to the acceptor end of tRNA(Glu).</text>
</comment>
<dbReference type="GO" id="GO:0005524">
    <property type="term" value="F:ATP binding"/>
    <property type="evidence" value="ECO:0007669"/>
    <property type="project" value="UniProtKB-UniRule"/>
</dbReference>
<proteinExistence type="inferred from homology"/>
<dbReference type="FunFam" id="3.40.50.620:FF:000045">
    <property type="entry name" value="Glutamate--tRNA ligase, mitochondrial"/>
    <property type="match status" value="1"/>
</dbReference>
<evidence type="ECO:0000313" key="10">
    <source>
        <dbReference type="EMBL" id="MCI0183869.1"/>
    </source>
</evidence>
<evidence type="ECO:0000256" key="1">
    <source>
        <dbReference type="ARBA" id="ARBA00007894"/>
    </source>
</evidence>